<dbReference type="RefSeq" id="WP_162048733.1">
    <property type="nucleotide sequence ID" value="NZ_AP019011.1"/>
</dbReference>
<organism evidence="1 2">
    <name type="scientific">Fluviibacter phosphoraccumulans</name>
    <dbReference type="NCBI Taxonomy" id="1751046"/>
    <lineage>
        <taxon>Bacteria</taxon>
        <taxon>Pseudomonadati</taxon>
        <taxon>Pseudomonadota</taxon>
        <taxon>Betaproteobacteria</taxon>
        <taxon>Rhodocyclales</taxon>
        <taxon>Fluviibacteraceae</taxon>
        <taxon>Fluviibacter</taxon>
    </lineage>
</organism>
<gene>
    <name evidence="1" type="ORF">ICHIAU1_06310</name>
</gene>
<dbReference type="CDD" id="cd02980">
    <property type="entry name" value="TRX_Fd_family"/>
    <property type="match status" value="1"/>
</dbReference>
<name>A0A679HY93_9RHOO</name>
<dbReference type="InterPro" id="IPR036249">
    <property type="entry name" value="Thioredoxin-like_sf"/>
</dbReference>
<dbReference type="OrthoDB" id="9800597at2"/>
<evidence type="ECO:0000313" key="1">
    <source>
        <dbReference type="EMBL" id="BBU68348.1"/>
    </source>
</evidence>
<dbReference type="Gene3D" id="3.40.30.10">
    <property type="entry name" value="Glutaredoxin"/>
    <property type="match status" value="1"/>
</dbReference>
<dbReference type="SUPFAM" id="SSF52833">
    <property type="entry name" value="Thioredoxin-like"/>
    <property type="match status" value="1"/>
</dbReference>
<keyword evidence="2" id="KW-1185">Reference proteome</keyword>
<dbReference type="AlphaFoldDB" id="A0A679HY93"/>
<evidence type="ECO:0000313" key="2">
    <source>
        <dbReference type="Proteomes" id="UP000463961"/>
    </source>
</evidence>
<proteinExistence type="predicted"/>
<reference evidence="2" key="1">
    <citation type="submission" date="2020-01" db="EMBL/GenBank/DDBJ databases">
        <title>Phosphoaccumulans saitamaens gen. nov., sp. nov., a polyphosphate accumulating bacterium isolated from surface river water.</title>
        <authorList>
            <person name="Watanabe K."/>
            <person name="Suda W."/>
        </authorList>
    </citation>
    <scope>NUCLEOTIDE SEQUENCE [LARGE SCALE GENOMIC DNA]</scope>
    <source>
        <strain evidence="2">ICHIAU1</strain>
    </source>
</reference>
<sequence>MSYFKHHVFICCNQRTNGDVSCNDHGASDIFEYAKARVAELKLNQSGMVRINKAGCLGRCLEGPVMVVYPEAIWYQFVDKEDIEEIIASHLVNGVPVDRLRI</sequence>
<dbReference type="Pfam" id="PF01257">
    <property type="entry name" value="2Fe-2S_thioredx"/>
    <property type="match status" value="1"/>
</dbReference>
<dbReference type="EMBL" id="AP022345">
    <property type="protein sequence ID" value="BBU68348.1"/>
    <property type="molecule type" value="Genomic_DNA"/>
</dbReference>
<dbReference type="Proteomes" id="UP000463961">
    <property type="component" value="Chromosome"/>
</dbReference>
<accession>A0A679HY93</accession>
<protein>
    <submittedName>
        <fullName evidence="1">Ferredoxin</fullName>
    </submittedName>
</protein>